<dbReference type="OrthoDB" id="5418867at2759"/>
<proteinExistence type="predicted"/>
<evidence type="ECO:0000313" key="3">
    <source>
        <dbReference type="Proteomes" id="UP000247810"/>
    </source>
</evidence>
<feature type="region of interest" description="Disordered" evidence="1">
    <location>
        <begin position="53"/>
        <end position="115"/>
    </location>
</feature>
<dbReference type="EMBL" id="KZ825835">
    <property type="protein sequence ID" value="PYH96655.1"/>
    <property type="molecule type" value="Genomic_DNA"/>
</dbReference>
<accession>A0A319DGU5</accession>
<evidence type="ECO:0000256" key="1">
    <source>
        <dbReference type="SAM" id="MobiDB-lite"/>
    </source>
</evidence>
<protein>
    <submittedName>
        <fullName evidence="2">Uncharacterized protein</fullName>
    </submittedName>
</protein>
<reference evidence="2 3" key="1">
    <citation type="submission" date="2018-02" db="EMBL/GenBank/DDBJ databases">
        <title>The genomes of Aspergillus section Nigri reveals drivers in fungal speciation.</title>
        <authorList>
            <consortium name="DOE Joint Genome Institute"/>
            <person name="Vesth T.C."/>
            <person name="Nybo J."/>
            <person name="Theobald S."/>
            <person name="Brandl J."/>
            <person name="Frisvad J.C."/>
            <person name="Nielsen K.F."/>
            <person name="Lyhne E.K."/>
            <person name="Kogle M.E."/>
            <person name="Kuo A."/>
            <person name="Riley R."/>
            <person name="Clum A."/>
            <person name="Nolan M."/>
            <person name="Lipzen A."/>
            <person name="Salamov A."/>
            <person name="Henrissat B."/>
            <person name="Wiebenga A."/>
            <person name="De vries R.P."/>
            <person name="Grigoriev I.V."/>
            <person name="Mortensen U.H."/>
            <person name="Andersen M.R."/>
            <person name="Baker S.E."/>
        </authorList>
    </citation>
    <scope>NUCLEOTIDE SEQUENCE [LARGE SCALE GENOMIC DNA]</scope>
    <source>
        <strain evidence="2 3">CBS 707.79</strain>
    </source>
</reference>
<dbReference type="AlphaFoldDB" id="A0A319DGU5"/>
<gene>
    <name evidence="2" type="ORF">BO71DRAFT_439443</name>
</gene>
<keyword evidence="3" id="KW-1185">Reference proteome</keyword>
<sequence>MHWTPDADARLFLGVLNQTRGRLKLDYEELAAHMGSDCTTCAIEQRIVKLRKQATGSAQGTGAASKASTPSTTPRKRAAGQPAKTTPAKKVKTEDAALDTAASPQIKSEVTEGMA</sequence>
<evidence type="ECO:0000313" key="2">
    <source>
        <dbReference type="EMBL" id="PYH96655.1"/>
    </source>
</evidence>
<dbReference type="STRING" id="1448320.A0A319DGU5"/>
<dbReference type="VEuPathDB" id="FungiDB:BO71DRAFT_439443"/>
<organism evidence="2 3">
    <name type="scientific">Aspergillus ellipticus CBS 707.79</name>
    <dbReference type="NCBI Taxonomy" id="1448320"/>
    <lineage>
        <taxon>Eukaryota</taxon>
        <taxon>Fungi</taxon>
        <taxon>Dikarya</taxon>
        <taxon>Ascomycota</taxon>
        <taxon>Pezizomycotina</taxon>
        <taxon>Eurotiomycetes</taxon>
        <taxon>Eurotiomycetidae</taxon>
        <taxon>Eurotiales</taxon>
        <taxon>Aspergillaceae</taxon>
        <taxon>Aspergillus</taxon>
        <taxon>Aspergillus subgen. Circumdati</taxon>
    </lineage>
</organism>
<name>A0A319DGU5_9EURO</name>
<feature type="compositionally biased region" description="Low complexity" evidence="1">
    <location>
        <begin position="53"/>
        <end position="69"/>
    </location>
</feature>
<dbReference type="Proteomes" id="UP000247810">
    <property type="component" value="Unassembled WGS sequence"/>
</dbReference>